<dbReference type="Pfam" id="PF08241">
    <property type="entry name" value="Methyltransf_11"/>
    <property type="match status" value="1"/>
</dbReference>
<evidence type="ECO:0000259" key="1">
    <source>
        <dbReference type="Pfam" id="PF08241"/>
    </source>
</evidence>
<protein>
    <recommendedName>
        <fullName evidence="1">Methyltransferase type 11 domain-containing protein</fullName>
    </recommendedName>
</protein>
<name>A0A235BRT9_UNCW3</name>
<dbReference type="InterPro" id="IPR013216">
    <property type="entry name" value="Methyltransf_11"/>
</dbReference>
<proteinExistence type="predicted"/>
<accession>A0A235BRT9</accession>
<dbReference type="CDD" id="cd02440">
    <property type="entry name" value="AdoMet_MTases"/>
    <property type="match status" value="1"/>
</dbReference>
<dbReference type="EMBL" id="NOZP01000116">
    <property type="protein sequence ID" value="OYD15210.1"/>
    <property type="molecule type" value="Genomic_DNA"/>
</dbReference>
<gene>
    <name evidence="2" type="ORF">CH330_06295</name>
</gene>
<comment type="caution">
    <text evidence="2">The sequence shown here is derived from an EMBL/GenBank/DDBJ whole genome shotgun (WGS) entry which is preliminary data.</text>
</comment>
<evidence type="ECO:0000313" key="3">
    <source>
        <dbReference type="Proteomes" id="UP000215559"/>
    </source>
</evidence>
<organism evidence="2 3">
    <name type="scientific">candidate division WOR-3 bacterium JGI_Cruoil_03_51_56</name>
    <dbReference type="NCBI Taxonomy" id="1973747"/>
    <lineage>
        <taxon>Bacteria</taxon>
        <taxon>Bacteria division WOR-3</taxon>
    </lineage>
</organism>
<reference evidence="2 3" key="1">
    <citation type="submission" date="2017-07" db="EMBL/GenBank/DDBJ databases">
        <title>Recovery of genomes from metagenomes via a dereplication, aggregation, and scoring strategy.</title>
        <authorList>
            <person name="Sieber C.M."/>
            <person name="Probst A.J."/>
            <person name="Sharrar A."/>
            <person name="Thomas B.C."/>
            <person name="Hess M."/>
            <person name="Tringe S.G."/>
            <person name="Banfield J.F."/>
        </authorList>
    </citation>
    <scope>NUCLEOTIDE SEQUENCE [LARGE SCALE GENOMIC DNA]</scope>
    <source>
        <strain evidence="2">JGI_Cruoil_03_51_56</strain>
    </source>
</reference>
<evidence type="ECO:0000313" key="2">
    <source>
        <dbReference type="EMBL" id="OYD15210.1"/>
    </source>
</evidence>
<dbReference type="InterPro" id="IPR029063">
    <property type="entry name" value="SAM-dependent_MTases_sf"/>
</dbReference>
<feature type="domain" description="Methyltransferase type 11" evidence="1">
    <location>
        <begin position="44"/>
        <end position="136"/>
    </location>
</feature>
<dbReference type="GO" id="GO:0008757">
    <property type="term" value="F:S-adenosylmethionine-dependent methyltransferase activity"/>
    <property type="evidence" value="ECO:0007669"/>
    <property type="project" value="InterPro"/>
</dbReference>
<dbReference type="SUPFAM" id="SSF53335">
    <property type="entry name" value="S-adenosyl-L-methionine-dependent methyltransferases"/>
    <property type="match status" value="1"/>
</dbReference>
<dbReference type="Gene3D" id="3.40.50.150">
    <property type="entry name" value="Vaccinia Virus protein VP39"/>
    <property type="match status" value="1"/>
</dbReference>
<dbReference type="Proteomes" id="UP000215559">
    <property type="component" value="Unassembled WGS sequence"/>
</dbReference>
<dbReference type="AlphaFoldDB" id="A0A235BRT9"/>
<sequence>MSGYQNHRGSVSLRRLNGQDLYDRLETEVHNRLVNLLDGKSPILEIGCGDCRHADRLAHSLGTRVVGIDISNEKFPVDKHQYSAECIQIDAESASVTLSEKFVGAVARFVVHELKHPELVLREVFKVMESGGLIVLADPIKGSIAEQLYNEEYYTAGQLAGFLGSAGFHDIEYELLGEGNLALVVGKKQ</sequence>